<protein>
    <recommendedName>
        <fullName evidence="7">Coproporphyrinogen-III oxidase</fullName>
        <ecNumber evidence="7">1.3.98.3</ecNumber>
    </recommendedName>
</protein>
<dbReference type="Gene3D" id="3.80.30.20">
    <property type="entry name" value="tm_1862 like domain"/>
    <property type="match status" value="1"/>
</dbReference>
<keyword evidence="12" id="KW-1185">Reference proteome</keyword>
<dbReference type="SFLD" id="SFLDF00288">
    <property type="entry name" value="HemN-like__clustered_with_nucl"/>
    <property type="match status" value="1"/>
</dbReference>
<name>A0A8J3B852_9BACI</name>
<evidence type="ECO:0000256" key="6">
    <source>
        <dbReference type="ARBA" id="ARBA00048321"/>
    </source>
</evidence>
<feature type="domain" description="Radical SAM core" evidence="10">
    <location>
        <begin position="18"/>
        <end position="257"/>
    </location>
</feature>
<comment type="pathway">
    <text evidence="2 7">Porphyrin-containing compound metabolism; protoporphyrin-IX biosynthesis; protoporphyrinogen-IX from coproporphyrinogen-III (AdoMet route): step 1/1.</text>
</comment>
<feature type="binding site" evidence="8">
    <location>
        <position position="154"/>
    </location>
    <ligand>
        <name>S-adenosyl-L-methionine</name>
        <dbReference type="ChEBI" id="CHEBI:59789"/>
        <label>2</label>
    </ligand>
</feature>
<dbReference type="PROSITE" id="PS51918">
    <property type="entry name" value="RADICAL_SAM"/>
    <property type="match status" value="1"/>
</dbReference>
<feature type="binding site" evidence="8">
    <location>
        <position position="27"/>
    </location>
    <ligand>
        <name>S-adenosyl-L-methionine</name>
        <dbReference type="ChEBI" id="CHEBI:59789"/>
        <label>1</label>
    </ligand>
</feature>
<comment type="caution">
    <text evidence="11">The sequence shown here is derived from an EMBL/GenBank/DDBJ whole genome shotgun (WGS) entry which is preliminary data.</text>
</comment>
<dbReference type="RefSeq" id="WP_308423716.1">
    <property type="nucleotide sequence ID" value="NZ_BMOF01000007.1"/>
</dbReference>
<evidence type="ECO:0000256" key="5">
    <source>
        <dbReference type="ARBA" id="ARBA00023244"/>
    </source>
</evidence>
<feature type="binding site" evidence="8">
    <location>
        <position position="115"/>
    </location>
    <ligand>
        <name>S-adenosyl-L-methionine</name>
        <dbReference type="ChEBI" id="CHEBI:59789"/>
        <label>1</label>
    </ligand>
</feature>
<dbReference type="GO" id="GO:0051539">
    <property type="term" value="F:4 iron, 4 sulfur cluster binding"/>
    <property type="evidence" value="ECO:0007669"/>
    <property type="project" value="UniProtKB-KW"/>
</dbReference>
<evidence type="ECO:0000313" key="12">
    <source>
        <dbReference type="Proteomes" id="UP000637720"/>
    </source>
</evidence>
<feature type="binding site" evidence="8">
    <location>
        <position position="179"/>
    </location>
    <ligand>
        <name>S-adenosyl-L-methionine</name>
        <dbReference type="ChEBI" id="CHEBI:59789"/>
        <label>2</label>
    </ligand>
</feature>
<dbReference type="Proteomes" id="UP000637720">
    <property type="component" value="Unassembled WGS sequence"/>
</dbReference>
<comment type="cofactor">
    <cofactor evidence="7 9">
        <name>[4Fe-4S] cluster</name>
        <dbReference type="ChEBI" id="CHEBI:49883"/>
    </cofactor>
    <text evidence="7 9">Binds 1 [4Fe-4S] cluster. The cluster is coordinated with 3 cysteines and an exchangeable S-adenosyl-L-methionine.</text>
</comment>
<proteinExistence type="inferred from homology"/>
<dbReference type="SMART" id="SM00729">
    <property type="entry name" value="Elp3"/>
    <property type="match status" value="1"/>
</dbReference>
<keyword evidence="7 8" id="KW-0949">S-adenosyl-L-methionine</keyword>
<dbReference type="InterPro" id="IPR004559">
    <property type="entry name" value="HemW-like"/>
</dbReference>
<dbReference type="InterPro" id="IPR004558">
    <property type="entry name" value="Coprogen_oxidase_HemN"/>
</dbReference>
<dbReference type="SFLD" id="SFLDF00562">
    <property type="entry name" value="HemN-like__clustered_with_heat"/>
    <property type="match status" value="1"/>
</dbReference>
<dbReference type="GO" id="GO:0004109">
    <property type="term" value="F:coproporphyrinogen oxidase activity"/>
    <property type="evidence" value="ECO:0007669"/>
    <property type="project" value="InterPro"/>
</dbReference>
<keyword evidence="7" id="KW-0560">Oxidoreductase</keyword>
<dbReference type="PANTHER" id="PTHR13932">
    <property type="entry name" value="COPROPORPHYRINIGEN III OXIDASE"/>
    <property type="match status" value="1"/>
</dbReference>
<dbReference type="GO" id="GO:0006782">
    <property type="term" value="P:protoporphyrinogen IX biosynthetic process"/>
    <property type="evidence" value="ECO:0007669"/>
    <property type="project" value="UniProtKB-UniPathway"/>
</dbReference>
<dbReference type="SFLD" id="SFLDS00029">
    <property type="entry name" value="Radical_SAM"/>
    <property type="match status" value="1"/>
</dbReference>
<dbReference type="CDD" id="cd01335">
    <property type="entry name" value="Radical_SAM"/>
    <property type="match status" value="1"/>
</dbReference>
<dbReference type="PANTHER" id="PTHR13932:SF5">
    <property type="entry name" value="RADICAL S-ADENOSYL METHIONINE DOMAIN-CONTAINING PROTEIN 1, MITOCHONDRIAL"/>
    <property type="match status" value="1"/>
</dbReference>
<evidence type="ECO:0000256" key="2">
    <source>
        <dbReference type="ARBA" id="ARBA00004785"/>
    </source>
</evidence>
<comment type="catalytic activity">
    <reaction evidence="6 7">
        <text>coproporphyrinogen III + 2 S-adenosyl-L-methionine = protoporphyrinogen IX + 2 5'-deoxyadenosine + 2 L-methionine + 2 CO2</text>
        <dbReference type="Rhea" id="RHEA:15425"/>
        <dbReference type="ChEBI" id="CHEBI:16526"/>
        <dbReference type="ChEBI" id="CHEBI:17319"/>
        <dbReference type="ChEBI" id="CHEBI:57307"/>
        <dbReference type="ChEBI" id="CHEBI:57309"/>
        <dbReference type="ChEBI" id="CHEBI:57844"/>
        <dbReference type="ChEBI" id="CHEBI:59789"/>
        <dbReference type="EC" id="1.3.98.3"/>
    </reaction>
</comment>
<feature type="binding site" evidence="9">
    <location>
        <position position="40"/>
    </location>
    <ligand>
        <name>[4Fe-4S] cluster</name>
        <dbReference type="ChEBI" id="CHEBI:49883"/>
        <note>4Fe-4S-S-AdoMet</note>
    </ligand>
</feature>
<dbReference type="AlphaFoldDB" id="A0A8J3B852"/>
<keyword evidence="7 9" id="KW-0004">4Fe-4S</keyword>
<dbReference type="InterPro" id="IPR058240">
    <property type="entry name" value="rSAM_sf"/>
</dbReference>
<evidence type="ECO:0000259" key="10">
    <source>
        <dbReference type="PROSITE" id="PS51918"/>
    </source>
</evidence>
<sequence length="408" mass="45155">MAKADDRPGETWEAVPSMGQEEPTALYIHIPFCRRKCHYCDFAVFVAQGEDLVERYLDALERELALTLGQRRPRLATVYVGGGTPTLLSARQLERLLTILHRHADLSGCLEFTMEANPETVDNAKLRVLAAGGVTRLSFGVQAFQDHLLAAIGRTHTAADAVRAVRLARQAGFHNLSIDLMLGLPGQTLADVRASLEAAFALDLPHLSAYSLKVEEQTVFYRQWVRGELHLPPEEEEAAMYLTVLEETAKRGLQQYEVSNFARPGYASLHNQVYWRNEPYYGVGVGAHGYVGGVRYANVGTLHRYLKAVAERGLPRAETHVVTPREAMEETMFLGLRLTEGVSHARFRRRHGVAMEAVFGPVIAELVGKGLLERDARGVRLTRDGLLLGNEVFARFLLDGGNGGNAND</sequence>
<dbReference type="UniPathway" id="UPA00251">
    <property type="reaction ID" value="UER00323"/>
</dbReference>
<comment type="subcellular location">
    <subcellularLocation>
        <location evidence="1 7">Cytoplasm</location>
    </subcellularLocation>
</comment>
<gene>
    <name evidence="11" type="primary">hemN</name>
    <name evidence="11" type="ORF">GCM10007043_06110</name>
</gene>
<feature type="binding site" evidence="8">
    <location>
        <position position="142"/>
    </location>
    <ligand>
        <name>S-adenosyl-L-methionine</name>
        <dbReference type="ChEBI" id="CHEBI:59789"/>
        <label>2</label>
    </ligand>
</feature>
<evidence type="ECO:0000256" key="7">
    <source>
        <dbReference type="PIRNR" id="PIRNR000167"/>
    </source>
</evidence>
<evidence type="ECO:0000313" key="11">
    <source>
        <dbReference type="EMBL" id="GGJ95092.1"/>
    </source>
</evidence>
<dbReference type="InterPro" id="IPR010723">
    <property type="entry name" value="HemN_C"/>
</dbReference>
<dbReference type="GO" id="GO:0046872">
    <property type="term" value="F:metal ion binding"/>
    <property type="evidence" value="ECO:0007669"/>
    <property type="project" value="UniProtKB-KW"/>
</dbReference>
<dbReference type="GO" id="GO:0005737">
    <property type="term" value="C:cytoplasm"/>
    <property type="evidence" value="ECO:0007669"/>
    <property type="project" value="UniProtKB-SubCell"/>
</dbReference>
<evidence type="ECO:0000256" key="8">
    <source>
        <dbReference type="PIRSR" id="PIRSR000167-1"/>
    </source>
</evidence>
<keyword evidence="7" id="KW-0963">Cytoplasm</keyword>
<dbReference type="SUPFAM" id="SSF102114">
    <property type="entry name" value="Radical SAM enzymes"/>
    <property type="match status" value="1"/>
</dbReference>
<keyword evidence="7 9" id="KW-0411">Iron-sulfur</keyword>
<reference evidence="11" key="1">
    <citation type="journal article" date="2014" name="Int. J. Syst. Evol. Microbiol.">
        <title>Complete genome sequence of Corynebacterium casei LMG S-19264T (=DSM 44701T), isolated from a smear-ripened cheese.</title>
        <authorList>
            <consortium name="US DOE Joint Genome Institute (JGI-PGF)"/>
            <person name="Walter F."/>
            <person name="Albersmeier A."/>
            <person name="Kalinowski J."/>
            <person name="Ruckert C."/>
        </authorList>
    </citation>
    <scope>NUCLEOTIDE SEQUENCE</scope>
    <source>
        <strain evidence="11">JCM 14719</strain>
    </source>
</reference>
<keyword evidence="7 9" id="KW-0479">Metal-binding</keyword>
<accession>A0A8J3B852</accession>
<dbReference type="NCBIfam" id="TIGR00539">
    <property type="entry name" value="hemN_rel"/>
    <property type="match status" value="1"/>
</dbReference>
<dbReference type="InterPro" id="IPR034505">
    <property type="entry name" value="Coproporphyrinogen-III_oxidase"/>
</dbReference>
<feature type="binding site" evidence="8">
    <location>
        <begin position="83"/>
        <end position="84"/>
    </location>
    <ligand>
        <name>S-adenosyl-L-methionine</name>
        <dbReference type="ChEBI" id="CHEBI:59789"/>
        <label>2</label>
    </ligand>
</feature>
<feature type="binding site" evidence="9">
    <location>
        <position position="37"/>
    </location>
    <ligand>
        <name>[4Fe-4S] cluster</name>
        <dbReference type="ChEBI" id="CHEBI:49883"/>
        <note>4Fe-4S-S-AdoMet</note>
    </ligand>
</feature>
<dbReference type="InterPro" id="IPR006638">
    <property type="entry name" value="Elp3/MiaA/NifB-like_rSAM"/>
</dbReference>
<dbReference type="PIRSF" id="PIRSF000167">
    <property type="entry name" value="HemN"/>
    <property type="match status" value="1"/>
</dbReference>
<dbReference type="Pfam" id="PF06969">
    <property type="entry name" value="HemN_C"/>
    <property type="match status" value="1"/>
</dbReference>
<feature type="binding site" evidence="8">
    <location>
        <position position="82"/>
    </location>
    <ligand>
        <name>S-adenosyl-L-methionine</name>
        <dbReference type="ChEBI" id="CHEBI:59789"/>
        <label>1</label>
    </ligand>
</feature>
<evidence type="ECO:0000256" key="9">
    <source>
        <dbReference type="PIRSR" id="PIRSR000167-2"/>
    </source>
</evidence>
<feature type="binding site" evidence="9">
    <location>
        <position position="33"/>
    </location>
    <ligand>
        <name>[4Fe-4S] cluster</name>
        <dbReference type="ChEBI" id="CHEBI:49883"/>
        <note>4Fe-4S-S-AdoMet</note>
    </ligand>
</feature>
<reference evidence="11" key="2">
    <citation type="submission" date="2020-09" db="EMBL/GenBank/DDBJ databases">
        <authorList>
            <person name="Sun Q."/>
            <person name="Ohkuma M."/>
        </authorList>
    </citation>
    <scope>NUCLEOTIDE SEQUENCE</scope>
    <source>
        <strain evidence="11">JCM 14719</strain>
    </source>
</reference>
<keyword evidence="5 7" id="KW-0627">Porphyrin biosynthesis</keyword>
<evidence type="ECO:0000256" key="3">
    <source>
        <dbReference type="ARBA" id="ARBA00006100"/>
    </source>
</evidence>
<dbReference type="EC" id="1.3.98.3" evidence="7"/>
<dbReference type="SFLD" id="SFLDG01065">
    <property type="entry name" value="anaerobic_coproporphyrinogen-I"/>
    <property type="match status" value="1"/>
</dbReference>
<dbReference type="GO" id="GO:0051989">
    <property type="term" value="F:coproporphyrinogen dehydrogenase activity"/>
    <property type="evidence" value="ECO:0007669"/>
    <property type="project" value="UniProtKB-EC"/>
</dbReference>
<organism evidence="11 12">
    <name type="scientific">Calditerricola satsumensis</name>
    <dbReference type="NCBI Taxonomy" id="373054"/>
    <lineage>
        <taxon>Bacteria</taxon>
        <taxon>Bacillati</taxon>
        <taxon>Bacillota</taxon>
        <taxon>Bacilli</taxon>
        <taxon>Bacillales</taxon>
        <taxon>Bacillaceae</taxon>
        <taxon>Calditerricola</taxon>
    </lineage>
</organism>
<dbReference type="InterPro" id="IPR023404">
    <property type="entry name" value="rSAM_horseshoe"/>
</dbReference>
<dbReference type="InterPro" id="IPR007197">
    <property type="entry name" value="rSAM"/>
</dbReference>
<comment type="subunit">
    <text evidence="4">Monomer.</text>
</comment>
<evidence type="ECO:0000256" key="1">
    <source>
        <dbReference type="ARBA" id="ARBA00004496"/>
    </source>
</evidence>
<dbReference type="SFLD" id="SFLDG01082">
    <property type="entry name" value="B12-binding_domain_containing"/>
    <property type="match status" value="1"/>
</dbReference>
<dbReference type="Pfam" id="PF04055">
    <property type="entry name" value="Radical_SAM"/>
    <property type="match status" value="1"/>
</dbReference>
<evidence type="ECO:0000256" key="4">
    <source>
        <dbReference type="ARBA" id="ARBA00011245"/>
    </source>
</evidence>
<dbReference type="EMBL" id="BMOF01000007">
    <property type="protein sequence ID" value="GGJ95092.1"/>
    <property type="molecule type" value="Genomic_DNA"/>
</dbReference>
<comment type="similarity">
    <text evidence="3">Belongs to the anaerobic coproporphyrinogen-III oxidase family. HemW subfamily.</text>
</comment>
<keyword evidence="7 9" id="KW-0408">Iron</keyword>